<evidence type="ECO:0000313" key="2">
    <source>
        <dbReference type="Proteomes" id="UP000039865"/>
    </source>
</evidence>
<dbReference type="Proteomes" id="UP000039865">
    <property type="component" value="Unassembled WGS sequence"/>
</dbReference>
<organism evidence="1 2">
    <name type="scientific">Stylonychia lemnae</name>
    <name type="common">Ciliate</name>
    <dbReference type="NCBI Taxonomy" id="5949"/>
    <lineage>
        <taxon>Eukaryota</taxon>
        <taxon>Sar</taxon>
        <taxon>Alveolata</taxon>
        <taxon>Ciliophora</taxon>
        <taxon>Intramacronucleata</taxon>
        <taxon>Spirotrichea</taxon>
        <taxon>Stichotrichia</taxon>
        <taxon>Sporadotrichida</taxon>
        <taxon>Oxytrichidae</taxon>
        <taxon>Stylonychinae</taxon>
        <taxon>Stylonychia</taxon>
    </lineage>
</organism>
<dbReference type="InParanoid" id="A0A077ZX64"/>
<sequence>MGNFVSQKFSHHYTKITRSTSSSDKLAFYRYRQISMIMDHMKQSQANANLRLILGDSPLVEQLPIFSLTHQIAKMMQNIKRQPVHYLLCLQILNKRISDLLYDHKFHVQQAQTTQHEEINYMGRNILCF</sequence>
<dbReference type="EMBL" id="CCKQ01003353">
    <property type="protein sequence ID" value="CDW74475.1"/>
    <property type="molecule type" value="Genomic_DNA"/>
</dbReference>
<proteinExistence type="predicted"/>
<evidence type="ECO:0000313" key="1">
    <source>
        <dbReference type="EMBL" id="CDW74475.1"/>
    </source>
</evidence>
<accession>A0A077ZX64</accession>
<protein>
    <submittedName>
        <fullName evidence="1">Uncharacterized protein</fullName>
    </submittedName>
</protein>
<name>A0A077ZX64_STYLE</name>
<dbReference type="AlphaFoldDB" id="A0A077ZX64"/>
<keyword evidence="2" id="KW-1185">Reference proteome</keyword>
<reference evidence="1 2" key="1">
    <citation type="submission" date="2014-06" db="EMBL/GenBank/DDBJ databases">
        <authorList>
            <person name="Swart Estienne"/>
        </authorList>
    </citation>
    <scope>NUCLEOTIDE SEQUENCE [LARGE SCALE GENOMIC DNA]</scope>
    <source>
        <strain evidence="1 2">130c</strain>
    </source>
</reference>
<gene>
    <name evidence="1" type="primary">Contig2175.g2341</name>
    <name evidence="1" type="ORF">STYLEM_3455</name>
</gene>